<feature type="transmembrane region" description="Helical" evidence="8">
    <location>
        <begin position="222"/>
        <end position="245"/>
    </location>
</feature>
<feature type="transmembrane region" description="Helical" evidence="8">
    <location>
        <begin position="454"/>
        <end position="477"/>
    </location>
</feature>
<sequence length="550" mass="60297">MAIIGGATTTLHEKEKLEQVEGPSTLDVVQPESRLSKYIPGGYSKSRCLRMRGRPMMYAVLLLAGISIMFFGYDASVMAQVNTNSEYLELMGAAGGTSRDAALIGGIVSIWFLGFLIGALFVGSYADKVGRLKTIEIGCIWGIIGAVLQAAAQNVGMMMVARIIGGIGCGHLNTVVPIWTSEIADPHLRGAFVAVEFTLALTGSTLAYWMEYGCTKTQSVSFAWRFPLGFQIIFLLLILAMVPFFPESPRHLAKTGRLDEAQEILEQCRTHPNHEAILQEMEEIKEAIRLEAKSAASTYYTMLFKKDELHTRRRILLGGGVQVLQKLTGIDFIATYAPQMFALGGFSGDKPALLAGGNFISYTASLALAIYLCDRVGRRRLMLSGCTMMAIVLIVGGILSHETMANKGNSKATKYGAGVTAILYIYTALYGSTWLTTCWVYPTEVFPLATRAKGTALATVAFSIAGGVINTIIPYLISAVNFWIFIIFAIINLLMLIPIYLFYIETANRHLEDLDILFASDSPLVWRAEKEFARRKAQNSHLDHELEVVA</sequence>
<dbReference type="Proteomes" id="UP000053599">
    <property type="component" value="Unassembled WGS sequence"/>
</dbReference>
<accession>A0A0D1YAR7</accession>
<evidence type="ECO:0000313" key="11">
    <source>
        <dbReference type="Proteomes" id="UP000053599"/>
    </source>
</evidence>
<feature type="transmembrane region" description="Helical" evidence="8">
    <location>
        <begin position="191"/>
        <end position="210"/>
    </location>
</feature>
<dbReference type="FunFam" id="1.20.1250.20:FF:000134">
    <property type="entry name" value="MFS sugar transporter protein"/>
    <property type="match status" value="1"/>
</dbReference>
<gene>
    <name evidence="10" type="ORF">PV11_09691</name>
</gene>
<dbReference type="PANTHER" id="PTHR48022">
    <property type="entry name" value="PLASTIDIC GLUCOSE TRANSPORTER 4"/>
    <property type="match status" value="1"/>
</dbReference>
<evidence type="ECO:0000256" key="6">
    <source>
        <dbReference type="ARBA" id="ARBA00023136"/>
    </source>
</evidence>
<feature type="transmembrane region" description="Helical" evidence="8">
    <location>
        <begin position="134"/>
        <end position="152"/>
    </location>
</feature>
<dbReference type="Pfam" id="PF00083">
    <property type="entry name" value="Sugar_tr"/>
    <property type="match status" value="1"/>
</dbReference>
<dbReference type="EMBL" id="KN846954">
    <property type="protein sequence ID" value="KIV77919.1"/>
    <property type="molecule type" value="Genomic_DNA"/>
</dbReference>
<comment type="similarity">
    <text evidence="2 7">Belongs to the major facilitator superfamily. Sugar transporter (TC 2.A.1.1) family.</text>
</comment>
<evidence type="ECO:0000256" key="2">
    <source>
        <dbReference type="ARBA" id="ARBA00010992"/>
    </source>
</evidence>
<organism evidence="10 11">
    <name type="scientific">Exophiala sideris</name>
    <dbReference type="NCBI Taxonomy" id="1016849"/>
    <lineage>
        <taxon>Eukaryota</taxon>
        <taxon>Fungi</taxon>
        <taxon>Dikarya</taxon>
        <taxon>Ascomycota</taxon>
        <taxon>Pezizomycotina</taxon>
        <taxon>Eurotiomycetes</taxon>
        <taxon>Chaetothyriomycetidae</taxon>
        <taxon>Chaetothyriales</taxon>
        <taxon>Herpotrichiellaceae</taxon>
        <taxon>Exophiala</taxon>
    </lineage>
</organism>
<feature type="domain" description="Major facilitator superfamily (MFS) profile" evidence="9">
    <location>
        <begin position="60"/>
        <end position="507"/>
    </location>
</feature>
<dbReference type="InterPro" id="IPR005828">
    <property type="entry name" value="MFS_sugar_transport-like"/>
</dbReference>
<dbReference type="GO" id="GO:0016020">
    <property type="term" value="C:membrane"/>
    <property type="evidence" value="ECO:0007669"/>
    <property type="project" value="UniProtKB-SubCell"/>
</dbReference>
<feature type="transmembrane region" description="Helical" evidence="8">
    <location>
        <begin position="101"/>
        <end position="122"/>
    </location>
</feature>
<dbReference type="PANTHER" id="PTHR48022:SF78">
    <property type="entry name" value="MONOSACCHARIDE TRANSPORTER, PUTATIVE (AFU_ORTHOLOGUE AFUA_2G02110)-RELATED"/>
    <property type="match status" value="1"/>
</dbReference>
<dbReference type="Gene3D" id="1.20.1250.20">
    <property type="entry name" value="MFS general substrate transporter like domains"/>
    <property type="match status" value="1"/>
</dbReference>
<keyword evidence="4 8" id="KW-0812">Transmembrane</keyword>
<dbReference type="OrthoDB" id="2544694at2759"/>
<keyword evidence="3 7" id="KW-0813">Transport</keyword>
<dbReference type="InterPro" id="IPR020846">
    <property type="entry name" value="MFS_dom"/>
</dbReference>
<dbReference type="NCBIfam" id="TIGR00879">
    <property type="entry name" value="SP"/>
    <property type="match status" value="1"/>
</dbReference>
<evidence type="ECO:0000256" key="4">
    <source>
        <dbReference type="ARBA" id="ARBA00022692"/>
    </source>
</evidence>
<evidence type="ECO:0000256" key="3">
    <source>
        <dbReference type="ARBA" id="ARBA00022448"/>
    </source>
</evidence>
<proteinExistence type="inferred from homology"/>
<feature type="transmembrane region" description="Helical" evidence="8">
    <location>
        <begin position="158"/>
        <end position="179"/>
    </location>
</feature>
<dbReference type="InterPro" id="IPR003663">
    <property type="entry name" value="Sugar/inositol_transpt"/>
</dbReference>
<reference evidence="10 11" key="1">
    <citation type="submission" date="2015-01" db="EMBL/GenBank/DDBJ databases">
        <title>The Genome Sequence of Exophiala sideris CBS121828.</title>
        <authorList>
            <consortium name="The Broad Institute Genomics Platform"/>
            <person name="Cuomo C."/>
            <person name="de Hoog S."/>
            <person name="Gorbushina A."/>
            <person name="Stielow B."/>
            <person name="Teixiera M."/>
            <person name="Abouelleil A."/>
            <person name="Chapman S.B."/>
            <person name="Priest M."/>
            <person name="Young S.K."/>
            <person name="Wortman J."/>
            <person name="Nusbaum C."/>
            <person name="Birren B."/>
        </authorList>
    </citation>
    <scope>NUCLEOTIDE SEQUENCE [LARGE SCALE GENOMIC DNA]</scope>
    <source>
        <strain evidence="10 11">CBS 121828</strain>
    </source>
</reference>
<evidence type="ECO:0000256" key="1">
    <source>
        <dbReference type="ARBA" id="ARBA00004141"/>
    </source>
</evidence>
<name>A0A0D1YAR7_9EURO</name>
<feature type="transmembrane region" description="Helical" evidence="8">
    <location>
        <begin position="315"/>
        <end position="337"/>
    </location>
</feature>
<feature type="transmembrane region" description="Helical" evidence="8">
    <location>
        <begin position="421"/>
        <end position="442"/>
    </location>
</feature>
<evidence type="ECO:0000256" key="8">
    <source>
        <dbReference type="SAM" id="Phobius"/>
    </source>
</evidence>
<dbReference type="InterPro" id="IPR036259">
    <property type="entry name" value="MFS_trans_sf"/>
</dbReference>
<dbReference type="PRINTS" id="PR00171">
    <property type="entry name" value="SUGRTRNSPORT"/>
</dbReference>
<dbReference type="GO" id="GO:0005351">
    <property type="term" value="F:carbohydrate:proton symporter activity"/>
    <property type="evidence" value="ECO:0007669"/>
    <property type="project" value="TreeGrafter"/>
</dbReference>
<evidence type="ECO:0000256" key="7">
    <source>
        <dbReference type="RuleBase" id="RU003346"/>
    </source>
</evidence>
<dbReference type="AlphaFoldDB" id="A0A0D1YAR7"/>
<evidence type="ECO:0000259" key="9">
    <source>
        <dbReference type="PROSITE" id="PS50850"/>
    </source>
</evidence>
<dbReference type="InterPro" id="IPR050360">
    <property type="entry name" value="MFS_Sugar_Transporters"/>
</dbReference>
<feature type="transmembrane region" description="Helical" evidence="8">
    <location>
        <begin position="56"/>
        <end position="81"/>
    </location>
</feature>
<dbReference type="HOGENOM" id="CLU_001265_30_3_1"/>
<feature type="transmembrane region" description="Helical" evidence="8">
    <location>
        <begin position="483"/>
        <end position="503"/>
    </location>
</feature>
<evidence type="ECO:0000256" key="5">
    <source>
        <dbReference type="ARBA" id="ARBA00022989"/>
    </source>
</evidence>
<dbReference type="PROSITE" id="PS50850">
    <property type="entry name" value="MFS"/>
    <property type="match status" value="1"/>
</dbReference>
<dbReference type="SUPFAM" id="SSF103473">
    <property type="entry name" value="MFS general substrate transporter"/>
    <property type="match status" value="1"/>
</dbReference>
<comment type="subcellular location">
    <subcellularLocation>
        <location evidence="1">Membrane</location>
        <topology evidence="1">Multi-pass membrane protein</topology>
    </subcellularLocation>
</comment>
<feature type="transmembrane region" description="Helical" evidence="8">
    <location>
        <begin position="352"/>
        <end position="372"/>
    </location>
</feature>
<protein>
    <recommendedName>
        <fullName evidence="9">Major facilitator superfamily (MFS) profile domain-containing protein</fullName>
    </recommendedName>
</protein>
<keyword evidence="5 8" id="KW-1133">Transmembrane helix</keyword>
<keyword evidence="6 8" id="KW-0472">Membrane</keyword>
<evidence type="ECO:0000313" key="10">
    <source>
        <dbReference type="EMBL" id="KIV77919.1"/>
    </source>
</evidence>
<feature type="transmembrane region" description="Helical" evidence="8">
    <location>
        <begin position="381"/>
        <end position="401"/>
    </location>
</feature>